<feature type="binding site" evidence="8">
    <location>
        <position position="205"/>
    </location>
    <ligand>
        <name>ATP</name>
        <dbReference type="ChEBI" id="CHEBI:30616"/>
    </ligand>
</feature>
<evidence type="ECO:0000313" key="10">
    <source>
        <dbReference type="Proteomes" id="UP000676649"/>
    </source>
</evidence>
<dbReference type="PANTHER" id="PTHR43210">
    <property type="entry name" value="DETHIOBIOTIN SYNTHETASE"/>
    <property type="match status" value="1"/>
</dbReference>
<comment type="similarity">
    <text evidence="8">Belongs to the dethiobiotin synthetase family.</text>
</comment>
<evidence type="ECO:0000256" key="3">
    <source>
        <dbReference type="ARBA" id="ARBA00022723"/>
    </source>
</evidence>
<dbReference type="PIRSF" id="PIRSF006755">
    <property type="entry name" value="DTB_synth"/>
    <property type="match status" value="1"/>
</dbReference>
<dbReference type="CDD" id="cd03109">
    <property type="entry name" value="DTBS"/>
    <property type="match status" value="1"/>
</dbReference>
<dbReference type="Gene3D" id="3.40.50.300">
    <property type="entry name" value="P-loop containing nucleotide triphosphate hydrolases"/>
    <property type="match status" value="1"/>
</dbReference>
<dbReference type="InterPro" id="IPR027417">
    <property type="entry name" value="P-loop_NTPase"/>
</dbReference>
<dbReference type="Proteomes" id="UP000676649">
    <property type="component" value="Chromosome"/>
</dbReference>
<dbReference type="GO" id="GO:0005524">
    <property type="term" value="F:ATP binding"/>
    <property type="evidence" value="ECO:0007669"/>
    <property type="project" value="UniProtKB-UniRule"/>
</dbReference>
<organism evidence="9 10">
    <name type="scientific">Methylomonas paludis</name>
    <dbReference type="NCBI Taxonomy" id="1173101"/>
    <lineage>
        <taxon>Bacteria</taxon>
        <taxon>Pseudomonadati</taxon>
        <taxon>Pseudomonadota</taxon>
        <taxon>Gammaproteobacteria</taxon>
        <taxon>Methylococcales</taxon>
        <taxon>Methylococcaceae</taxon>
        <taxon>Methylomonas</taxon>
    </lineage>
</organism>
<evidence type="ECO:0000256" key="6">
    <source>
        <dbReference type="ARBA" id="ARBA00022840"/>
    </source>
</evidence>
<keyword evidence="6 8" id="KW-0067">ATP-binding</keyword>
<dbReference type="HAMAP" id="MF_00336">
    <property type="entry name" value="BioD"/>
    <property type="match status" value="1"/>
</dbReference>
<evidence type="ECO:0000256" key="5">
    <source>
        <dbReference type="ARBA" id="ARBA00022756"/>
    </source>
</evidence>
<evidence type="ECO:0000256" key="1">
    <source>
        <dbReference type="ARBA" id="ARBA00022490"/>
    </source>
</evidence>
<feature type="active site" evidence="8">
    <location>
        <position position="38"/>
    </location>
</feature>
<name>A0A975MN74_9GAMM</name>
<evidence type="ECO:0000313" key="9">
    <source>
        <dbReference type="EMBL" id="QWF70419.1"/>
    </source>
</evidence>
<feature type="binding site" evidence="8">
    <location>
        <begin position="174"/>
        <end position="175"/>
    </location>
    <ligand>
        <name>ATP</name>
        <dbReference type="ChEBI" id="CHEBI:30616"/>
    </ligand>
</feature>
<keyword evidence="7 8" id="KW-0460">Magnesium</keyword>
<dbReference type="Pfam" id="PF13500">
    <property type="entry name" value="AAA_26"/>
    <property type="match status" value="1"/>
</dbReference>
<gene>
    <name evidence="8 9" type="primary">bioD</name>
    <name evidence="9" type="ORF">KEF85_13910</name>
</gene>
<comment type="subunit">
    <text evidence="8">Homodimer.</text>
</comment>
<dbReference type="AlphaFoldDB" id="A0A975MN74"/>
<protein>
    <recommendedName>
        <fullName evidence="8">ATP-dependent dethiobiotin synthetase BioD</fullName>
        <ecNumber evidence="8">6.3.3.3</ecNumber>
    </recommendedName>
    <alternativeName>
        <fullName evidence="8">DTB synthetase</fullName>
        <shortName evidence="8">DTBS</shortName>
    </alternativeName>
    <alternativeName>
        <fullName evidence="8">Dethiobiotin synthase</fullName>
    </alternativeName>
</protein>
<dbReference type="GO" id="GO:0042803">
    <property type="term" value="F:protein homodimerization activity"/>
    <property type="evidence" value="ECO:0007669"/>
    <property type="project" value="UniProtKB-ARBA"/>
</dbReference>
<keyword evidence="4 8" id="KW-0547">Nucleotide-binding</keyword>
<dbReference type="GO" id="GO:0005829">
    <property type="term" value="C:cytosol"/>
    <property type="evidence" value="ECO:0007669"/>
    <property type="project" value="TreeGrafter"/>
</dbReference>
<evidence type="ECO:0000256" key="2">
    <source>
        <dbReference type="ARBA" id="ARBA00022598"/>
    </source>
</evidence>
<dbReference type="NCBIfam" id="TIGR00347">
    <property type="entry name" value="bioD"/>
    <property type="match status" value="1"/>
</dbReference>
<dbReference type="PANTHER" id="PTHR43210:SF5">
    <property type="entry name" value="DETHIOBIOTIN SYNTHETASE"/>
    <property type="match status" value="1"/>
</dbReference>
<keyword evidence="10" id="KW-1185">Reference proteome</keyword>
<keyword evidence="5 8" id="KW-0093">Biotin biosynthesis</keyword>
<comment type="catalytic activity">
    <reaction evidence="8">
        <text>(7R,8S)-7,8-diammoniononanoate + CO2 + ATP = (4R,5S)-dethiobiotin + ADP + phosphate + 3 H(+)</text>
        <dbReference type="Rhea" id="RHEA:15805"/>
        <dbReference type="ChEBI" id="CHEBI:15378"/>
        <dbReference type="ChEBI" id="CHEBI:16526"/>
        <dbReference type="ChEBI" id="CHEBI:30616"/>
        <dbReference type="ChEBI" id="CHEBI:43474"/>
        <dbReference type="ChEBI" id="CHEBI:149469"/>
        <dbReference type="ChEBI" id="CHEBI:149473"/>
        <dbReference type="ChEBI" id="CHEBI:456216"/>
        <dbReference type="EC" id="6.3.3.3"/>
    </reaction>
</comment>
<reference evidence="9" key="1">
    <citation type="submission" date="2021-04" db="EMBL/GenBank/DDBJ databases">
        <title>Draft genome sequence data of methanotrophic Methylovulum sp. strain S1L and Methylomonas sp. strain S2AM isolated from boreal lake water columns.</title>
        <authorList>
            <person name="Rissanen A.J."/>
            <person name="Mangayil R."/>
            <person name="Svenning M.M."/>
            <person name="Khanongnuch R."/>
        </authorList>
    </citation>
    <scope>NUCLEOTIDE SEQUENCE</scope>
    <source>
        <strain evidence="9">S2AM</strain>
    </source>
</reference>
<dbReference type="GO" id="GO:0004141">
    <property type="term" value="F:dethiobiotin synthase activity"/>
    <property type="evidence" value="ECO:0007669"/>
    <property type="project" value="UniProtKB-UniRule"/>
</dbReference>
<evidence type="ECO:0000256" key="8">
    <source>
        <dbReference type="HAMAP-Rule" id="MF_00336"/>
    </source>
</evidence>
<accession>A0A975MN74</accession>
<dbReference type="FunFam" id="3.40.50.300:FF:000292">
    <property type="entry name" value="ATP-dependent dethiobiotin synthetase BioD"/>
    <property type="match status" value="1"/>
</dbReference>
<dbReference type="EMBL" id="CP073754">
    <property type="protein sequence ID" value="QWF70419.1"/>
    <property type="molecule type" value="Genomic_DNA"/>
</dbReference>
<proteinExistence type="inferred from homology"/>
<dbReference type="GO" id="GO:0009102">
    <property type="term" value="P:biotin biosynthetic process"/>
    <property type="evidence" value="ECO:0007669"/>
    <property type="project" value="UniProtKB-UniRule"/>
</dbReference>
<evidence type="ECO:0000256" key="4">
    <source>
        <dbReference type="ARBA" id="ARBA00022741"/>
    </source>
</evidence>
<keyword evidence="2 8" id="KW-0436">Ligase</keyword>
<dbReference type="EC" id="6.3.3.3" evidence="8"/>
<feature type="binding site" evidence="8">
    <location>
        <position position="55"/>
    </location>
    <ligand>
        <name>ATP</name>
        <dbReference type="ChEBI" id="CHEBI:30616"/>
    </ligand>
</feature>
<feature type="binding site" evidence="8">
    <location>
        <position position="55"/>
    </location>
    <ligand>
        <name>Mg(2+)</name>
        <dbReference type="ChEBI" id="CHEBI:18420"/>
    </ligand>
</feature>
<dbReference type="SUPFAM" id="SSF52540">
    <property type="entry name" value="P-loop containing nucleoside triphosphate hydrolases"/>
    <property type="match status" value="1"/>
</dbReference>
<comment type="cofactor">
    <cofactor evidence="8">
        <name>Mg(2+)</name>
        <dbReference type="ChEBI" id="CHEBI:18420"/>
    </cofactor>
</comment>
<feature type="binding site" evidence="8">
    <location>
        <begin position="114"/>
        <end position="117"/>
    </location>
    <ligand>
        <name>ATP</name>
        <dbReference type="ChEBI" id="CHEBI:30616"/>
    </ligand>
</feature>
<comment type="caution">
    <text evidence="8">Lacks conserved residue(s) required for the propagation of feature annotation.</text>
</comment>
<dbReference type="InterPro" id="IPR004472">
    <property type="entry name" value="DTB_synth_BioD"/>
</dbReference>
<feature type="binding site" evidence="8">
    <location>
        <position position="17"/>
    </location>
    <ligand>
        <name>Mg(2+)</name>
        <dbReference type="ChEBI" id="CHEBI:18420"/>
    </ligand>
</feature>
<feature type="binding site" evidence="8">
    <location>
        <position position="114"/>
    </location>
    <ligand>
        <name>Mg(2+)</name>
        <dbReference type="ChEBI" id="CHEBI:18420"/>
    </ligand>
</feature>
<dbReference type="RefSeq" id="WP_215581562.1">
    <property type="nucleotide sequence ID" value="NZ_CP073754.1"/>
</dbReference>
<comment type="pathway">
    <text evidence="8">Cofactor biosynthesis; biotin biosynthesis; biotin from 7,8-diaminononanoate: step 1/2.</text>
</comment>
<keyword evidence="3 8" id="KW-0479">Metal-binding</keyword>
<evidence type="ECO:0000256" key="7">
    <source>
        <dbReference type="ARBA" id="ARBA00022842"/>
    </source>
</evidence>
<dbReference type="KEGG" id="mpad:KEF85_13910"/>
<sequence length="219" mass="23827">MNSGFFITGTDTDVGKTWVSVALLRKFRRQGYTVAGMKPVAAGCEWRDDCLRNGDALLLQANSVPQLNYSQINPYAFAMPVSPHLACGEIQVNLAHILDQLQTIRQRADWVLVEGAGGWLSPLSSSLDNAGLAVALQLPVIMVVALRLGCLNHARLTYQAVCQQGLPCAGWVAVEIEAGRTDVHANLDYLRRHIAAPLLGVMPYQAIPDFDVLADNLSF</sequence>
<keyword evidence="1 8" id="KW-0963">Cytoplasm</keyword>
<dbReference type="GO" id="GO:0000287">
    <property type="term" value="F:magnesium ion binding"/>
    <property type="evidence" value="ECO:0007669"/>
    <property type="project" value="UniProtKB-UniRule"/>
</dbReference>
<comment type="function">
    <text evidence="8">Catalyzes a mechanistically unusual reaction, the ATP-dependent insertion of CO2 between the N7 and N8 nitrogen atoms of 7,8-diaminopelargonic acid (DAPA, also called 7,8-diammoniononanoate) to form a ureido ring.</text>
</comment>
<comment type="subcellular location">
    <subcellularLocation>
        <location evidence="8">Cytoplasm</location>
    </subcellularLocation>
</comment>